<dbReference type="InterPro" id="IPR001357">
    <property type="entry name" value="BRCT_dom"/>
</dbReference>
<feature type="region of interest" description="Disordered" evidence="5">
    <location>
        <begin position="1"/>
        <end position="25"/>
    </location>
</feature>
<organism evidence="7 8">
    <name type="scientific">Gryllus longicercus</name>
    <dbReference type="NCBI Taxonomy" id="2509291"/>
    <lineage>
        <taxon>Eukaryota</taxon>
        <taxon>Metazoa</taxon>
        <taxon>Ecdysozoa</taxon>
        <taxon>Arthropoda</taxon>
        <taxon>Hexapoda</taxon>
        <taxon>Insecta</taxon>
        <taxon>Pterygota</taxon>
        <taxon>Neoptera</taxon>
        <taxon>Polyneoptera</taxon>
        <taxon>Orthoptera</taxon>
        <taxon>Ensifera</taxon>
        <taxon>Gryllidea</taxon>
        <taxon>Grylloidea</taxon>
        <taxon>Gryllidae</taxon>
        <taxon>Gryllinae</taxon>
        <taxon>Gryllus</taxon>
    </lineage>
</organism>
<dbReference type="EMBL" id="JAZDUA010000154">
    <property type="protein sequence ID" value="KAK7866139.1"/>
    <property type="molecule type" value="Genomic_DNA"/>
</dbReference>
<feature type="compositionally biased region" description="Basic and acidic residues" evidence="5">
    <location>
        <begin position="118"/>
        <end position="129"/>
    </location>
</feature>
<feature type="compositionally biased region" description="Polar residues" evidence="5">
    <location>
        <begin position="1101"/>
        <end position="1122"/>
    </location>
</feature>
<feature type="region of interest" description="Disordered" evidence="5">
    <location>
        <begin position="1018"/>
        <end position="1149"/>
    </location>
</feature>
<feature type="region of interest" description="Disordered" evidence="5">
    <location>
        <begin position="887"/>
        <end position="908"/>
    </location>
</feature>
<feature type="compositionally biased region" description="Basic and acidic residues" evidence="5">
    <location>
        <begin position="723"/>
        <end position="738"/>
    </location>
</feature>
<dbReference type="InterPro" id="IPR047249">
    <property type="entry name" value="BRCT_p53bp1-like_rpt1"/>
</dbReference>
<feature type="region of interest" description="Disordered" evidence="5">
    <location>
        <begin position="118"/>
        <end position="201"/>
    </location>
</feature>
<dbReference type="GO" id="GO:0005634">
    <property type="term" value="C:nucleus"/>
    <property type="evidence" value="ECO:0007669"/>
    <property type="project" value="UniProtKB-SubCell"/>
</dbReference>
<dbReference type="PROSITE" id="PS50172">
    <property type="entry name" value="BRCT"/>
    <property type="match status" value="1"/>
</dbReference>
<feature type="compositionally biased region" description="Polar residues" evidence="5">
    <location>
        <begin position="887"/>
        <end position="906"/>
    </location>
</feature>
<feature type="compositionally biased region" description="Basic residues" evidence="5">
    <location>
        <begin position="1086"/>
        <end position="1100"/>
    </location>
</feature>
<evidence type="ECO:0000256" key="1">
    <source>
        <dbReference type="ARBA" id="ARBA00004123"/>
    </source>
</evidence>
<feature type="region of interest" description="Disordered" evidence="5">
    <location>
        <begin position="1441"/>
        <end position="1461"/>
    </location>
</feature>
<feature type="compositionally biased region" description="Low complexity" evidence="5">
    <location>
        <begin position="628"/>
        <end position="646"/>
    </location>
</feature>
<dbReference type="InterPro" id="IPR047250">
    <property type="entry name" value="BRCT_p53bp1-like_rpt2"/>
</dbReference>
<sequence>MDSETNQSDTSTVHSATKDDSDVDMKVVSKSEAVAEVSENREEQLESAEDCQIVSSSILDQSVTCETSYDEDNTQIIAGDECVQENDNSGIEDAECGSEVLNSNSEKDEIMETQAFGTEEKDCEHHNMSIEEIPAEELDQSSAQMESSEKLDDTVVVESDEEKKPEASENPQTVVEETKVDNVSSQGKSEELENDIAPGNESQATTMDFMEIEAKIPNSPEDLFASQSPGNIVKQNTENSLVDYEDFIPSSLPSQREKGHDEVNPIESASVSTPQKRKIDKDDEECNEAKVPRLEVPLVTTTKETSDNKIVGKGQKEIELIENNEAEATVGSRETIKTDQKVEKSTSQEKDLCLTNEKEDKEKELLTNEKVDKEKELLTDEKVDKEMELLTNEKVDKEKEFLTNEKVNKEKELLTIENVNEEKDLNNEKLNLHTYKKMDLKKDLNICEKEDHEKDLRIDEKVDHEKDLCIDEKMDHEKDLCIDKKVDHEKDLCIDEKVDHEKDLHTDERVQQEKDLHVSEKVDKEGNDPINEDSQGESSKGVMTPKDSRKSVEIIFSSFENADKQDTFVKPQSLPVVPEENGEEYDEDSEMENFHLQMSLSPSQVTQSFTEPEVSNDDKEVVAKLDASKTTSNGDTNSSDNLSNSHHNSKPTSELNCYSLKEASQKIPDTVTVDDSVDVQVSSPEGKNSNDIVVLKTVGNCSTSKSDDSDVVDVTVVLDKTADSDKSTNSESTKHKDMNGTLLKRKRPESDEDAENLVVLDEVEQNDIHSEGDSRKRSRFVNLPTDEKSTPDIALLVSNKGKFQSTPNDSNRATPMNASISTVEPMSLSAGKVHDHEDSVPLRVVKRTYALHVKLHVHDDLQQVQTIEMVQCQNMEDYMLTNTLARDTSGGSAADISRNSSPSSVMSLGPFPLKTQSWRLSTSSTSTTSSSHSNLGVKSKSDDGLFTAPMKPALSRNNRLRNIQYSSEFERDLFELAERTIHIEDTESKLSSFLTKPVVPPVNSSVPTTTEVLDEMKDTPHTKTECQETVVETPKSTKKLSRGSRNTRNRTLVSKTIKEVSEEDISFQPTPEKDAPDAGESSNSQKKSRKPPARASKRTGRSTPSTPVTNEETKSSTPTAPSSGRARRNRADQAQPEKTDSSSQESSHVYEWNSGGCFTKLMPEAPVFARWSDKKYYPGRIKEKLKDGRWVIEFDDKTVKPLKEEFIIPINILTKGQIVFAYDGDEYEQGIIVEFKLKDGEVHYGVDLDSGRKLFVSRSRLFMSEDQARLLQEGMDPKSPTTSSPALTTVSCDNIVHHKRPRSTRVLFGNASPSVSGVGKTIKRPSHDTSCSSSVSDSNDKGPTLVLDEVVGVDPEVPSSFPESLHSPSGRGKGPGRIKSKSRTPRRNTPANHTIADTQELNKLHETLGPIPEKGSKMFSGKCFLLTHSVYKPIDNLKINPSLKSGKKSDQKSSTEESAFSDDGFDSKIPFVKEHLKQQLEGGGGIVYESFEDVPEEQYQNCYLVTNRPSLTAKYILSLANGIKIIQHRWVIEEARGSSVSLASARCTAGWDLEGKCYVPPEATVRTRKQKPLNKKEVGIVNESQTFVKFWERILELMGANVRHISPGSPEQDRQFSGVDVILTDSTCPPEVQDRAREWSIPLVSTVWVTQSLINWRIRPYTGHPHYRYDYCTSD</sequence>
<evidence type="ECO:0000256" key="2">
    <source>
        <dbReference type="ARBA" id="ARBA00022763"/>
    </source>
</evidence>
<dbReference type="SUPFAM" id="SSF52113">
    <property type="entry name" value="BRCT domain"/>
    <property type="match status" value="2"/>
</dbReference>
<dbReference type="Pfam" id="PF18428">
    <property type="entry name" value="BRCT_3"/>
    <property type="match status" value="1"/>
</dbReference>
<feature type="region of interest" description="Disordered" evidence="5">
    <location>
        <begin position="495"/>
        <end position="548"/>
    </location>
</feature>
<dbReference type="SUPFAM" id="SSF63748">
    <property type="entry name" value="Tudor/PWWP/MBT"/>
    <property type="match status" value="1"/>
</dbReference>
<dbReference type="SMART" id="SM00292">
    <property type="entry name" value="BRCT"/>
    <property type="match status" value="2"/>
</dbReference>
<feature type="region of interest" description="Disordered" evidence="5">
    <location>
        <begin position="331"/>
        <end position="356"/>
    </location>
</feature>
<feature type="region of interest" description="Disordered" evidence="5">
    <location>
        <begin position="723"/>
        <end position="780"/>
    </location>
</feature>
<dbReference type="Gene3D" id="3.40.50.10190">
    <property type="entry name" value="BRCT domain"/>
    <property type="match status" value="2"/>
</dbReference>
<feature type="region of interest" description="Disordered" evidence="5">
    <location>
        <begin position="250"/>
        <end position="300"/>
    </location>
</feature>
<dbReference type="Gene3D" id="2.30.30.140">
    <property type="match status" value="1"/>
</dbReference>
<comment type="caution">
    <text evidence="7">The sequence shown here is derived from an EMBL/GenBank/DDBJ whole genome shotgun (WGS) entry which is preliminary data.</text>
</comment>
<gene>
    <name evidence="7" type="ORF">R5R35_004787</name>
</gene>
<feature type="region of interest" description="Disordered" evidence="5">
    <location>
        <begin position="1307"/>
        <end position="1344"/>
    </location>
</feature>
<feature type="compositionally biased region" description="Low complexity" evidence="5">
    <location>
        <begin position="1328"/>
        <end position="1337"/>
    </location>
</feature>
<dbReference type="PANTHER" id="PTHR15321">
    <property type="entry name" value="TUMOR SUPPRESSOR P53-BINDING PROTEIN 1"/>
    <property type="match status" value="1"/>
</dbReference>
<feature type="compositionally biased region" description="Basic residues" evidence="5">
    <location>
        <begin position="1374"/>
        <end position="1386"/>
    </location>
</feature>
<feature type="compositionally biased region" description="Acidic residues" evidence="5">
    <location>
        <begin position="580"/>
        <end position="591"/>
    </location>
</feature>
<feature type="domain" description="BRCT" evidence="6">
    <location>
        <begin position="1473"/>
        <end position="1533"/>
    </location>
</feature>
<evidence type="ECO:0000256" key="5">
    <source>
        <dbReference type="SAM" id="MobiDB-lite"/>
    </source>
</evidence>
<feature type="region of interest" description="Disordered" evidence="5">
    <location>
        <begin position="1356"/>
        <end position="1400"/>
    </location>
</feature>
<feature type="compositionally biased region" description="Basic residues" evidence="5">
    <location>
        <begin position="1036"/>
        <end position="1048"/>
    </location>
</feature>
<feature type="compositionally biased region" description="Acidic residues" evidence="5">
    <location>
        <begin position="750"/>
        <end position="765"/>
    </location>
</feature>
<feature type="compositionally biased region" description="Low complexity" evidence="5">
    <location>
        <begin position="922"/>
        <end position="933"/>
    </location>
</feature>
<dbReference type="InterPro" id="IPR036420">
    <property type="entry name" value="BRCT_dom_sf"/>
</dbReference>
<feature type="compositionally biased region" description="Basic and acidic residues" evidence="5">
    <location>
        <begin position="334"/>
        <end position="356"/>
    </location>
</feature>
<comment type="subcellular location">
    <subcellularLocation>
        <location evidence="1">Nucleus</location>
    </subcellularLocation>
</comment>
<keyword evidence="2" id="KW-0227">DNA damage</keyword>
<feature type="coiled-coil region" evidence="4">
    <location>
        <begin position="356"/>
        <end position="424"/>
    </location>
</feature>
<dbReference type="InterPro" id="IPR047252">
    <property type="entry name" value="TP53BP1-like"/>
</dbReference>
<feature type="compositionally biased region" description="Polar residues" evidence="5">
    <location>
        <begin position="596"/>
        <end position="610"/>
    </location>
</feature>
<evidence type="ECO:0000256" key="3">
    <source>
        <dbReference type="ARBA" id="ARBA00023242"/>
    </source>
</evidence>
<feature type="region of interest" description="Disordered" evidence="5">
    <location>
        <begin position="922"/>
        <end position="943"/>
    </location>
</feature>
<feature type="compositionally biased region" description="Basic and acidic residues" evidence="5">
    <location>
        <begin position="766"/>
        <end position="775"/>
    </location>
</feature>
<dbReference type="Pfam" id="PF24680">
    <property type="entry name" value="SH3_Hsr9"/>
    <property type="match status" value="1"/>
</dbReference>
<feature type="compositionally biased region" description="Polar residues" evidence="5">
    <location>
        <begin position="1387"/>
        <end position="1399"/>
    </location>
</feature>
<dbReference type="CDD" id="cd17724">
    <property type="entry name" value="BRCT_p53bp1_rpt2"/>
    <property type="match status" value="1"/>
</dbReference>
<name>A0AAN9VXV3_9ORTH</name>
<feature type="compositionally biased region" description="Polar residues" evidence="5">
    <location>
        <begin position="1"/>
        <end position="15"/>
    </location>
</feature>
<protein>
    <recommendedName>
        <fullName evidence="6">BRCT domain-containing protein</fullName>
    </recommendedName>
</protein>
<feature type="compositionally biased region" description="Basic and acidic residues" evidence="5">
    <location>
        <begin position="16"/>
        <end position="25"/>
    </location>
</feature>
<dbReference type="PANTHER" id="PTHR15321:SF3">
    <property type="entry name" value="TP53-BINDING PROTEIN 1"/>
    <property type="match status" value="1"/>
</dbReference>
<proteinExistence type="predicted"/>
<evidence type="ECO:0000313" key="8">
    <source>
        <dbReference type="Proteomes" id="UP001378592"/>
    </source>
</evidence>
<feature type="compositionally biased region" description="Basic and acidic residues" evidence="5">
    <location>
        <begin position="495"/>
        <end position="527"/>
    </location>
</feature>
<keyword evidence="4" id="KW-0175">Coiled coil</keyword>
<dbReference type="Proteomes" id="UP001378592">
    <property type="component" value="Unassembled WGS sequence"/>
</dbReference>
<dbReference type="GO" id="GO:0042393">
    <property type="term" value="F:histone binding"/>
    <property type="evidence" value="ECO:0007669"/>
    <property type="project" value="TreeGrafter"/>
</dbReference>
<evidence type="ECO:0000256" key="4">
    <source>
        <dbReference type="SAM" id="Coils"/>
    </source>
</evidence>
<feature type="compositionally biased region" description="Basic and acidic residues" evidence="5">
    <location>
        <begin position="277"/>
        <end position="293"/>
    </location>
</feature>
<dbReference type="InterPro" id="IPR056492">
    <property type="entry name" value="SH3_Hsr9"/>
</dbReference>
<keyword evidence="3" id="KW-0539">Nucleus</keyword>
<accession>A0AAN9VXV3</accession>
<feature type="compositionally biased region" description="Basic and acidic residues" evidence="5">
    <location>
        <begin position="616"/>
        <end position="627"/>
    </location>
</feature>
<dbReference type="GO" id="GO:0000077">
    <property type="term" value="P:DNA damage checkpoint signaling"/>
    <property type="evidence" value="ECO:0007669"/>
    <property type="project" value="TreeGrafter"/>
</dbReference>
<evidence type="ECO:0000259" key="6">
    <source>
        <dbReference type="PROSITE" id="PS50172"/>
    </source>
</evidence>
<dbReference type="CDD" id="cd17745">
    <property type="entry name" value="BRCT_p53bp1_rpt1"/>
    <property type="match status" value="1"/>
</dbReference>
<dbReference type="GO" id="GO:0045944">
    <property type="term" value="P:positive regulation of transcription by RNA polymerase II"/>
    <property type="evidence" value="ECO:0007669"/>
    <property type="project" value="TreeGrafter"/>
</dbReference>
<feature type="region of interest" description="Disordered" evidence="5">
    <location>
        <begin position="566"/>
        <end position="656"/>
    </location>
</feature>
<reference evidence="7 8" key="1">
    <citation type="submission" date="2024-03" db="EMBL/GenBank/DDBJ databases">
        <title>The genome assembly and annotation of the cricket Gryllus longicercus Weissman &amp; Gray.</title>
        <authorList>
            <person name="Szrajer S."/>
            <person name="Gray D."/>
            <person name="Ylla G."/>
        </authorList>
    </citation>
    <scope>NUCLEOTIDE SEQUENCE [LARGE SCALE GENOMIC DNA]</scope>
    <source>
        <strain evidence="7">DAG 2021-001</strain>
        <tissue evidence="7">Whole body minus gut</tissue>
    </source>
</reference>
<feature type="compositionally biased region" description="Basic and acidic residues" evidence="5">
    <location>
        <begin position="1129"/>
        <end position="1140"/>
    </location>
</feature>
<keyword evidence="8" id="KW-1185">Reference proteome</keyword>
<evidence type="ECO:0000313" key="7">
    <source>
        <dbReference type="EMBL" id="KAK7866139.1"/>
    </source>
</evidence>
<feature type="compositionally biased region" description="Polar residues" evidence="5">
    <location>
        <begin position="169"/>
        <end position="187"/>
    </location>
</feature>